<protein>
    <submittedName>
        <fullName evidence="1">HrpA-like helicase</fullName>
    </submittedName>
</protein>
<reference evidence="1 2" key="1">
    <citation type="submission" date="2016-02" db="EMBL/GenBank/DDBJ databases">
        <authorList>
            <consortium name="Pathogen Informatics"/>
        </authorList>
    </citation>
    <scope>NUCLEOTIDE SEQUENCE [LARGE SCALE GENOMIC DNA]</scope>
    <source>
        <strain evidence="1 2">SS993</strain>
    </source>
</reference>
<dbReference type="Proteomes" id="UP000074903">
    <property type="component" value="Unassembled WGS sequence"/>
</dbReference>
<keyword evidence="1" id="KW-0378">Hydrolase</keyword>
<organism evidence="1 2">
    <name type="scientific">Streptococcus suis</name>
    <dbReference type="NCBI Taxonomy" id="1307"/>
    <lineage>
        <taxon>Bacteria</taxon>
        <taxon>Bacillati</taxon>
        <taxon>Bacillota</taxon>
        <taxon>Bacilli</taxon>
        <taxon>Lactobacillales</taxon>
        <taxon>Streptococcaceae</taxon>
        <taxon>Streptococcus</taxon>
    </lineage>
</organism>
<evidence type="ECO:0000313" key="2">
    <source>
        <dbReference type="Proteomes" id="UP000074903"/>
    </source>
</evidence>
<proteinExistence type="predicted"/>
<accession>A0A0Z8URV0</accession>
<evidence type="ECO:0000313" key="1">
    <source>
        <dbReference type="EMBL" id="CYX42681.1"/>
    </source>
</evidence>
<dbReference type="OrthoDB" id="2200206at2"/>
<keyword evidence="1" id="KW-0347">Helicase</keyword>
<dbReference type="AlphaFoldDB" id="A0A0Z8URV0"/>
<keyword evidence="1" id="KW-0067">ATP-binding</keyword>
<dbReference type="RefSeq" id="WP_044766056.1">
    <property type="nucleotide sequence ID" value="NZ_CEHB01000275.1"/>
</dbReference>
<sequence>MTDYLDLAIKYGGFTSLDKVYLAKKLADLTDQQKLDFITPPPSVINAYFAEIYQKQGAEEATNYYLTLSQQLSLFPKEPSFAESKPFVRLNLSGKSFGFAYVSADGLAQVFSEQEEEVTDSLLFEIAQVFPHYVVFVEDGNIFMKVNPFEDAELEEVETDYLLTQVEKTEGLVKISGFNQEEVLEVAEGFSGQSFFAWSGRSAIIFIENRK</sequence>
<gene>
    <name evidence="1" type="ORF">ERS132531_00511</name>
</gene>
<dbReference type="EMBL" id="FILX01000005">
    <property type="protein sequence ID" value="CYX42681.1"/>
    <property type="molecule type" value="Genomic_DNA"/>
</dbReference>
<keyword evidence="1" id="KW-0547">Nucleotide-binding</keyword>
<name>A0A0Z8URV0_STRSU</name>
<dbReference type="GO" id="GO:0004386">
    <property type="term" value="F:helicase activity"/>
    <property type="evidence" value="ECO:0007669"/>
    <property type="project" value="UniProtKB-KW"/>
</dbReference>